<dbReference type="InterPro" id="IPR052965">
    <property type="entry name" value="Pigment-catalase-like"/>
</dbReference>
<sequence>MEDLRQTMRSRRDVLAGTGAVIGAGLVGTAATAQEDDAAGNQPAEIPPQFDQPDTDVDVLNYALTLEYLEDAFYDAGLEQFGGDELASASALEVPADLLVTYFEDISAQEQSHTEQLARVIETLGATPAEPPAFEFALDSAATFIETAQVLENTGVAAYAGVAPRIESPDILSAALSIHSVEARHAAVLNALVGESPFPNAYDPALPIPDVLSAIQPFMAEEMEEPPDEETDTPGDETETEVPGDETETEVPGDETETATAENETASPTDEESG</sequence>
<dbReference type="AlphaFoldDB" id="A0A847UE40"/>
<evidence type="ECO:0000313" key="3">
    <source>
        <dbReference type="Proteomes" id="UP000608662"/>
    </source>
</evidence>
<reference evidence="2" key="1">
    <citation type="submission" date="2019-12" db="EMBL/GenBank/DDBJ databases">
        <title>Whole-genome sequence of Halomicrobium mukohataei pws1.</title>
        <authorList>
            <person name="Verma D.K."/>
            <person name="Gopal K."/>
            <person name="Prasad E.S."/>
        </authorList>
    </citation>
    <scope>NUCLEOTIDE SEQUENCE</scope>
    <source>
        <strain evidence="2">Pws1</strain>
    </source>
</reference>
<dbReference type="InterPro" id="IPR012347">
    <property type="entry name" value="Ferritin-like"/>
</dbReference>
<evidence type="ECO:0000313" key="2">
    <source>
        <dbReference type="EMBL" id="NLV11469.1"/>
    </source>
</evidence>
<protein>
    <submittedName>
        <fullName evidence="2">Ferritin-like domain-containing protein</fullName>
    </submittedName>
</protein>
<dbReference type="Gene3D" id="1.20.1260.10">
    <property type="match status" value="1"/>
</dbReference>
<comment type="caution">
    <text evidence="2">The sequence shown here is derived from an EMBL/GenBank/DDBJ whole genome shotgun (WGS) entry which is preliminary data.</text>
</comment>
<dbReference type="InterPro" id="IPR009078">
    <property type="entry name" value="Ferritin-like_SF"/>
</dbReference>
<evidence type="ECO:0000256" key="1">
    <source>
        <dbReference type="SAM" id="MobiDB-lite"/>
    </source>
</evidence>
<feature type="region of interest" description="Disordered" evidence="1">
    <location>
        <begin position="221"/>
        <end position="274"/>
    </location>
</feature>
<dbReference type="PANTHER" id="PTHR31694:SF26">
    <property type="entry name" value="OS05G0151100 PROTEIN"/>
    <property type="match status" value="1"/>
</dbReference>
<dbReference type="Proteomes" id="UP000608662">
    <property type="component" value="Unassembled WGS sequence"/>
</dbReference>
<dbReference type="Pfam" id="PF13668">
    <property type="entry name" value="Ferritin_2"/>
    <property type="match status" value="1"/>
</dbReference>
<dbReference type="SUPFAM" id="SSF47240">
    <property type="entry name" value="Ferritin-like"/>
    <property type="match status" value="1"/>
</dbReference>
<organism evidence="2 3">
    <name type="scientific">Halomicrobium mukohataei</name>
    <dbReference type="NCBI Taxonomy" id="57705"/>
    <lineage>
        <taxon>Archaea</taxon>
        <taxon>Methanobacteriati</taxon>
        <taxon>Methanobacteriota</taxon>
        <taxon>Stenosarchaea group</taxon>
        <taxon>Halobacteria</taxon>
        <taxon>Halobacteriales</taxon>
        <taxon>Haloarculaceae</taxon>
        <taxon>Halomicrobium</taxon>
    </lineage>
</organism>
<proteinExistence type="predicted"/>
<feature type="compositionally biased region" description="Acidic residues" evidence="1">
    <location>
        <begin position="221"/>
        <end position="257"/>
    </location>
</feature>
<name>A0A847UE40_9EURY</name>
<dbReference type="OrthoDB" id="201781at2157"/>
<accession>A0A847UE40</accession>
<gene>
    <name evidence="2" type="ORF">GOC74_16190</name>
</gene>
<dbReference type="EMBL" id="WOYG01000001">
    <property type="protein sequence ID" value="NLV11469.1"/>
    <property type="molecule type" value="Genomic_DNA"/>
</dbReference>
<dbReference type="PROSITE" id="PS51318">
    <property type="entry name" value="TAT"/>
    <property type="match status" value="1"/>
</dbReference>
<dbReference type="PANTHER" id="PTHR31694">
    <property type="entry name" value="DESICCATION-LIKE PROTEIN"/>
    <property type="match status" value="1"/>
</dbReference>
<dbReference type="InterPro" id="IPR006311">
    <property type="entry name" value="TAT_signal"/>
</dbReference>
<dbReference type="CDD" id="cd00657">
    <property type="entry name" value="Ferritin_like"/>
    <property type="match status" value="1"/>
</dbReference>